<dbReference type="Pfam" id="PF14082">
    <property type="entry name" value="SduA_C"/>
    <property type="match status" value="1"/>
</dbReference>
<proteinExistence type="predicted"/>
<evidence type="ECO:0000313" key="3">
    <source>
        <dbReference type="Proteomes" id="UP001614338"/>
    </source>
</evidence>
<dbReference type="EMBL" id="JBITWC010000026">
    <property type="protein sequence ID" value="MFI8751365.1"/>
    <property type="molecule type" value="Genomic_DNA"/>
</dbReference>
<name>A0ABW8BVW0_9GAMM</name>
<reference evidence="2 3" key="1">
    <citation type="submission" date="2024-10" db="EMBL/GenBank/DDBJ databases">
        <title>The Natural Products Discovery Center: Release of the First 8490 Sequenced Strains for Exploring Actinobacteria Biosynthetic Diversity.</title>
        <authorList>
            <person name="Kalkreuter E."/>
            <person name="Kautsar S.A."/>
            <person name="Yang D."/>
            <person name="Bader C.D."/>
            <person name="Teijaro C.N."/>
            <person name="Fluegel L."/>
            <person name="Davis C.M."/>
            <person name="Simpson J.R."/>
            <person name="Lauterbach L."/>
            <person name="Steele A.D."/>
            <person name="Gui C."/>
            <person name="Meng S."/>
            <person name="Li G."/>
            <person name="Viehrig K."/>
            <person name="Ye F."/>
            <person name="Su P."/>
            <person name="Kiefer A.F."/>
            <person name="Nichols A."/>
            <person name="Cepeda A.J."/>
            <person name="Yan W."/>
            <person name="Fan B."/>
            <person name="Jiang Y."/>
            <person name="Adhikari A."/>
            <person name="Zheng C.-J."/>
            <person name="Schuster L."/>
            <person name="Cowan T.M."/>
            <person name="Smanski M.J."/>
            <person name="Chevrette M.G."/>
            <person name="De Carvalho L.P.S."/>
            <person name="Shen B."/>
        </authorList>
    </citation>
    <scope>NUCLEOTIDE SEQUENCE [LARGE SCALE GENOMIC DNA]</scope>
    <source>
        <strain evidence="2 3">NPDC077409</strain>
    </source>
</reference>
<dbReference type="RefSeq" id="WP_399845547.1">
    <property type="nucleotide sequence ID" value="NZ_JBITWC010000026.1"/>
</dbReference>
<protein>
    <submittedName>
        <fullName evidence="2">Shedu anti-phage system protein SduA domain-containing protein</fullName>
    </submittedName>
</protein>
<evidence type="ECO:0000313" key="2">
    <source>
        <dbReference type="EMBL" id="MFI8751365.1"/>
    </source>
</evidence>
<accession>A0ABW8BVW0</accession>
<organism evidence="2 3">
    <name type="scientific">Vreelandella lionensis</name>
    <dbReference type="NCBI Taxonomy" id="1144478"/>
    <lineage>
        <taxon>Bacteria</taxon>
        <taxon>Pseudomonadati</taxon>
        <taxon>Pseudomonadota</taxon>
        <taxon>Gammaproteobacteria</taxon>
        <taxon>Oceanospirillales</taxon>
        <taxon>Halomonadaceae</taxon>
        <taxon>Vreelandella</taxon>
    </lineage>
</organism>
<gene>
    <name evidence="2" type="ORF">ACIGG6_15365</name>
</gene>
<sequence>MAQIKDRLVRIIRDKPRVLTRAIFWKIPHNTSEDEVFLKLGRYNKPKNWYESEALELDSPKSELTLDSEEFHNLVEFISNNYEPFKQGARAFLPLDNPYDLSNAEQVKQLLNLPDKRGVLEFLLANDVIPEDLELGLEHARKVRALDEFQYLLESDFTEGAWQNWFEKNSWVLGSDFVKVLDERAIDTHNISDFLMESYDGFLDIVEIKRPEGSLKFWSVGLDHNNYYPHSDLIKAITQSQAYIHEVELEANSVKFMERVGYVKTIKPRCTLIYGRSNDWNKEQQQAFRVLNSSYHNLTIMTFDHVLDRAKRIIGKRG</sequence>
<dbReference type="InterPro" id="IPR025359">
    <property type="entry name" value="SduA_C"/>
</dbReference>
<comment type="caution">
    <text evidence="2">The sequence shown here is derived from an EMBL/GenBank/DDBJ whole genome shotgun (WGS) entry which is preliminary data.</text>
</comment>
<dbReference type="Proteomes" id="UP001614338">
    <property type="component" value="Unassembled WGS sequence"/>
</dbReference>
<evidence type="ECO:0000259" key="1">
    <source>
        <dbReference type="Pfam" id="PF14082"/>
    </source>
</evidence>
<feature type="domain" description="Shedu protein SduA C-terminal" evidence="1">
    <location>
        <begin position="158"/>
        <end position="306"/>
    </location>
</feature>
<keyword evidence="3" id="KW-1185">Reference proteome</keyword>